<dbReference type="Gene3D" id="3.40.140.10">
    <property type="entry name" value="Cytidine Deaminase, domain 2"/>
    <property type="match status" value="1"/>
</dbReference>
<reference evidence="3" key="1">
    <citation type="submission" date="2020-07" db="EMBL/GenBank/DDBJ databases">
        <title>Huge and variable diversity of episymbiotic CPR bacteria and DPANN archaea in groundwater ecosystems.</title>
        <authorList>
            <person name="He C.Y."/>
            <person name="Keren R."/>
            <person name="Whittaker M."/>
            <person name="Farag I.F."/>
            <person name="Doudna J."/>
            <person name="Cate J.H.D."/>
            <person name="Banfield J.F."/>
        </authorList>
    </citation>
    <scope>NUCLEOTIDE SEQUENCE</scope>
    <source>
        <strain evidence="3">NC_groundwater_1664_Pr3_B-0.1um_52_9</strain>
    </source>
</reference>
<comment type="caution">
    <text evidence="3">The sequence shown here is derived from an EMBL/GenBank/DDBJ whole genome shotgun (WGS) entry which is preliminary data.</text>
</comment>
<proteinExistence type="predicted"/>
<evidence type="ECO:0000313" key="3">
    <source>
        <dbReference type="EMBL" id="MBI5250899.1"/>
    </source>
</evidence>
<keyword evidence="1" id="KW-0963">Cytoplasm</keyword>
<dbReference type="GO" id="GO:0016783">
    <property type="term" value="F:sulfurtransferase activity"/>
    <property type="evidence" value="ECO:0007669"/>
    <property type="project" value="InterPro"/>
</dbReference>
<gene>
    <name evidence="3" type="primary">fdhD</name>
    <name evidence="3" type="ORF">HY912_15535</name>
</gene>
<sequence length="269" mass="29675">MIRSSHDSAEKLTVEMPAKRYDKGVLESKNIFLAREVPYTLFVNDREILSMATLPSNLRELFVGFMVSEGVLLSPSEVLECVIDHPNRLARMELDVPEERLEKLERKGMLTSGCAGGLVFSVAAGSSPRDQTRPVLSLPASTVLERMRELDTFHGIYSITRGVHAASVATMDETLVILEDLGRHNAVDKIVGHCFLDRIDTRDKLLLTTGRITSEVLTKASGSNFPIVISRSSASAMAVGMAKQLHIDVITYVRAGRFNYLPHGATTIY</sequence>
<evidence type="ECO:0000256" key="1">
    <source>
        <dbReference type="ARBA" id="ARBA00022490"/>
    </source>
</evidence>
<protein>
    <submittedName>
        <fullName evidence="3">Formate dehydrogenase accessory sulfurtransferase FdhD</fullName>
    </submittedName>
</protein>
<dbReference type="Gene3D" id="3.10.20.10">
    <property type="match status" value="1"/>
</dbReference>
<evidence type="ECO:0000313" key="4">
    <source>
        <dbReference type="Proteomes" id="UP000807825"/>
    </source>
</evidence>
<organism evidence="3 4">
    <name type="scientific">Desulfomonile tiedjei</name>
    <dbReference type="NCBI Taxonomy" id="2358"/>
    <lineage>
        <taxon>Bacteria</taxon>
        <taxon>Pseudomonadati</taxon>
        <taxon>Thermodesulfobacteriota</taxon>
        <taxon>Desulfomonilia</taxon>
        <taxon>Desulfomonilales</taxon>
        <taxon>Desulfomonilaceae</taxon>
        <taxon>Desulfomonile</taxon>
    </lineage>
</organism>
<dbReference type="PANTHER" id="PTHR30592:SF1">
    <property type="entry name" value="SULFUR CARRIER PROTEIN FDHD"/>
    <property type="match status" value="1"/>
</dbReference>
<dbReference type="PANTHER" id="PTHR30592">
    <property type="entry name" value="FORMATE DEHYDROGENASE"/>
    <property type="match status" value="1"/>
</dbReference>
<dbReference type="PIRSF" id="PIRSF015626">
    <property type="entry name" value="FdhD"/>
    <property type="match status" value="1"/>
</dbReference>
<accession>A0A9D6V4X3</accession>
<dbReference type="AlphaFoldDB" id="A0A9D6V4X3"/>
<evidence type="ECO:0000256" key="2">
    <source>
        <dbReference type="ARBA" id="ARBA00023150"/>
    </source>
</evidence>
<dbReference type="InterPro" id="IPR016193">
    <property type="entry name" value="Cytidine_deaminase-like"/>
</dbReference>
<dbReference type="GO" id="GO:0006777">
    <property type="term" value="P:Mo-molybdopterin cofactor biosynthetic process"/>
    <property type="evidence" value="ECO:0007669"/>
    <property type="project" value="UniProtKB-KW"/>
</dbReference>
<dbReference type="Pfam" id="PF02634">
    <property type="entry name" value="FdhD-NarQ"/>
    <property type="match status" value="1"/>
</dbReference>
<dbReference type="SUPFAM" id="SSF53927">
    <property type="entry name" value="Cytidine deaminase-like"/>
    <property type="match status" value="1"/>
</dbReference>
<dbReference type="InterPro" id="IPR003786">
    <property type="entry name" value="FdhD"/>
</dbReference>
<dbReference type="EMBL" id="JACRDE010000404">
    <property type="protein sequence ID" value="MBI5250899.1"/>
    <property type="molecule type" value="Genomic_DNA"/>
</dbReference>
<keyword evidence="2" id="KW-0501">Molybdenum cofactor biosynthesis</keyword>
<dbReference type="Proteomes" id="UP000807825">
    <property type="component" value="Unassembled WGS sequence"/>
</dbReference>
<name>A0A9D6V4X3_9BACT</name>
<dbReference type="NCBIfam" id="TIGR00129">
    <property type="entry name" value="fdhD_narQ"/>
    <property type="match status" value="1"/>
</dbReference>